<proteinExistence type="predicted"/>
<comment type="caution">
    <text evidence="3">The sequence shown here is derived from an EMBL/GenBank/DDBJ whole genome shotgun (WGS) entry which is preliminary data.</text>
</comment>
<evidence type="ECO:0000259" key="2">
    <source>
        <dbReference type="Pfam" id="PF12697"/>
    </source>
</evidence>
<dbReference type="GO" id="GO:0016787">
    <property type="term" value="F:hydrolase activity"/>
    <property type="evidence" value="ECO:0007669"/>
    <property type="project" value="UniProtKB-KW"/>
</dbReference>
<evidence type="ECO:0000313" key="3">
    <source>
        <dbReference type="EMBL" id="MFC6042314.1"/>
    </source>
</evidence>
<organism evidence="3 4">
    <name type="scientific">Nocardioides hankookensis</name>
    <dbReference type="NCBI Taxonomy" id="443157"/>
    <lineage>
        <taxon>Bacteria</taxon>
        <taxon>Bacillati</taxon>
        <taxon>Actinomycetota</taxon>
        <taxon>Actinomycetes</taxon>
        <taxon>Propionibacteriales</taxon>
        <taxon>Nocardioidaceae</taxon>
        <taxon>Nocardioides</taxon>
    </lineage>
</organism>
<keyword evidence="1 3" id="KW-0378">Hydrolase</keyword>
<dbReference type="InterPro" id="IPR029058">
    <property type="entry name" value="AB_hydrolase_fold"/>
</dbReference>
<dbReference type="Proteomes" id="UP001596135">
    <property type="component" value="Unassembled WGS sequence"/>
</dbReference>
<dbReference type="InterPro" id="IPR000073">
    <property type="entry name" value="AB_hydrolase_1"/>
</dbReference>
<protein>
    <submittedName>
        <fullName evidence="3">Alpha/beta fold hydrolase</fullName>
    </submittedName>
</protein>
<sequence length="271" mass="29492">MLPRVHDVDLLTHRVGLLEWGPSDGRLVVALHGFPDTAWTWRRVAPLLAEHGLRVVAASMRGYAPSGIPADGDFSVRALVADARALHEALGGDADSVLLGHDWGAITTNAVAADPASPYARHVALAVPPFSAMSGWDPALLRQPLHSWYIAYNQVPGLAERTFDWLTERLWRAWSPAYDAREDLELLRAAVPDREHARAVVSYYRAMLGRGITPALAEPVHPLLVLHGDGDRCMEPGLARRAGATVVPGAGHFLQLEQPEAVAEEISRFLA</sequence>
<gene>
    <name evidence="3" type="ORF">ACFPYL_04480</name>
</gene>
<dbReference type="InterPro" id="IPR000639">
    <property type="entry name" value="Epox_hydrolase-like"/>
</dbReference>
<dbReference type="SUPFAM" id="SSF53474">
    <property type="entry name" value="alpha/beta-Hydrolases"/>
    <property type="match status" value="1"/>
</dbReference>
<dbReference type="EMBL" id="JBHSRJ010000002">
    <property type="protein sequence ID" value="MFC6042314.1"/>
    <property type="molecule type" value="Genomic_DNA"/>
</dbReference>
<dbReference type="RefSeq" id="WP_379150798.1">
    <property type="nucleotide sequence ID" value="NZ_JBHSRJ010000002.1"/>
</dbReference>
<reference evidence="4" key="1">
    <citation type="journal article" date="2019" name="Int. J. Syst. Evol. Microbiol.">
        <title>The Global Catalogue of Microorganisms (GCM) 10K type strain sequencing project: providing services to taxonomists for standard genome sequencing and annotation.</title>
        <authorList>
            <consortium name="The Broad Institute Genomics Platform"/>
            <consortium name="The Broad Institute Genome Sequencing Center for Infectious Disease"/>
            <person name="Wu L."/>
            <person name="Ma J."/>
        </authorList>
    </citation>
    <scope>NUCLEOTIDE SEQUENCE [LARGE SCALE GENOMIC DNA]</scope>
    <source>
        <strain evidence="4">CCUG 54522</strain>
    </source>
</reference>
<dbReference type="PANTHER" id="PTHR43329">
    <property type="entry name" value="EPOXIDE HYDROLASE"/>
    <property type="match status" value="1"/>
</dbReference>
<dbReference type="Pfam" id="PF12697">
    <property type="entry name" value="Abhydrolase_6"/>
    <property type="match status" value="1"/>
</dbReference>
<dbReference type="Gene3D" id="3.40.50.1820">
    <property type="entry name" value="alpha/beta hydrolase"/>
    <property type="match status" value="1"/>
</dbReference>
<evidence type="ECO:0000313" key="4">
    <source>
        <dbReference type="Proteomes" id="UP001596135"/>
    </source>
</evidence>
<accession>A0ABW1LEI3</accession>
<evidence type="ECO:0000256" key="1">
    <source>
        <dbReference type="ARBA" id="ARBA00022801"/>
    </source>
</evidence>
<keyword evidence="4" id="KW-1185">Reference proteome</keyword>
<dbReference type="PRINTS" id="PR00412">
    <property type="entry name" value="EPOXHYDRLASE"/>
</dbReference>
<name>A0ABW1LEI3_9ACTN</name>
<feature type="domain" description="AB hydrolase-1" evidence="2">
    <location>
        <begin position="28"/>
        <end position="264"/>
    </location>
</feature>